<name>A0AAD5L3M6_9CRUS</name>
<organism evidence="2 3">
    <name type="scientific">Daphnia sinensis</name>
    <dbReference type="NCBI Taxonomy" id="1820382"/>
    <lineage>
        <taxon>Eukaryota</taxon>
        <taxon>Metazoa</taxon>
        <taxon>Ecdysozoa</taxon>
        <taxon>Arthropoda</taxon>
        <taxon>Crustacea</taxon>
        <taxon>Branchiopoda</taxon>
        <taxon>Diplostraca</taxon>
        <taxon>Cladocera</taxon>
        <taxon>Anomopoda</taxon>
        <taxon>Daphniidae</taxon>
        <taxon>Daphnia</taxon>
        <taxon>Daphnia similis group</taxon>
    </lineage>
</organism>
<gene>
    <name evidence="2" type="ORF">GHT06_009767</name>
</gene>
<evidence type="ECO:0000313" key="3">
    <source>
        <dbReference type="Proteomes" id="UP000820818"/>
    </source>
</evidence>
<comment type="caution">
    <text evidence="2">The sequence shown here is derived from an EMBL/GenBank/DDBJ whole genome shotgun (WGS) entry which is preliminary data.</text>
</comment>
<protein>
    <submittedName>
        <fullName evidence="2">Uncharacterized protein</fullName>
    </submittedName>
</protein>
<proteinExistence type="predicted"/>
<dbReference type="EMBL" id="WJBH02000001">
    <property type="protein sequence ID" value="KAI9565969.1"/>
    <property type="molecule type" value="Genomic_DNA"/>
</dbReference>
<keyword evidence="1" id="KW-0732">Signal</keyword>
<reference evidence="2 3" key="1">
    <citation type="submission" date="2022-05" db="EMBL/GenBank/DDBJ databases">
        <title>A multi-omics perspective on studying reproductive biology in Daphnia sinensis.</title>
        <authorList>
            <person name="Jia J."/>
        </authorList>
    </citation>
    <scope>NUCLEOTIDE SEQUENCE [LARGE SCALE GENOMIC DNA]</scope>
    <source>
        <strain evidence="2 3">WSL</strain>
    </source>
</reference>
<evidence type="ECO:0000256" key="1">
    <source>
        <dbReference type="SAM" id="SignalP"/>
    </source>
</evidence>
<feature type="signal peptide" evidence="1">
    <location>
        <begin position="1"/>
        <end position="16"/>
    </location>
</feature>
<feature type="chain" id="PRO_5041956800" evidence="1">
    <location>
        <begin position="17"/>
        <end position="165"/>
    </location>
</feature>
<evidence type="ECO:0000313" key="2">
    <source>
        <dbReference type="EMBL" id="KAI9565969.1"/>
    </source>
</evidence>
<accession>A0AAD5L3M6</accession>
<dbReference type="AlphaFoldDB" id="A0AAD5L3M6"/>
<keyword evidence="3" id="KW-1185">Reference proteome</keyword>
<dbReference type="Proteomes" id="UP000820818">
    <property type="component" value="Linkage Group LG1"/>
</dbReference>
<sequence length="165" mass="17459">MQYIAVVVLALAVVDAGVIYDGQAGNVAYSINTVPYALPYATPLLNPTPTETKTADPAKNNEAIKFVYPQFASFVPAPLYGSAVVNKDAAADAKKIETAAIATPYPYPTSFVYGGYPYAPVPFGYPYGVLPLNAKSVTEIKPVKAAETTEEKAADKDKVAVTYVA</sequence>